<dbReference type="Proteomes" id="UP000887579">
    <property type="component" value="Unplaced"/>
</dbReference>
<dbReference type="WBParaSite" id="ES5_v2.g17568.t1">
    <property type="protein sequence ID" value="ES5_v2.g17568.t1"/>
    <property type="gene ID" value="ES5_v2.g17568"/>
</dbReference>
<sequence length="1148" mass="132528">MNFRELSVIPVPEDVGYNYRPYLRPARKKGRYDSDEHYLDVQFRLLREDLIRPLREGIAAYQKGGTKETDLYVYKDVEIGASAMHQQTGELISYASLKGNKRIRFDKRLKYGSLVCLSSDDFQTVFLFATVLDRDEKVLVKNQIGLKFEEMSKIDTKWKYKMVESPAFFEAYKHVMMALQALKPDEAVPFSNYLVAVNTDTRLPAYIEGKTIDFKDIIKEENKQYFGTTKFRVDEIQHVLSPEVCGMDQSQFDALVYALTTNLAIIQGPPGTGKTYMGLQLAKLLFENFDAWNPEAIIQGPPGTGKTYMGLQLAKLLFENFDAWNPEGDKRPMLVKRQWDNPTLKTQFFHLRRGIGQLQTIMEEKSAFLKELETRLTSPELLLPVITNSETPYYFFSKDLYEKANPQSNETLMFKWLTQTYRNRASNSKEIGIIRQLMDWGISEIKAKNALVRAYNNQEYLDAFGLFGKLKTRPYRFLSNDRLFREAERWPLINDVNEVIRLGYNEVVAVELLVNNNLATIRQEHNRARTANPDKELANVRIPETTASAAGEDEEMMDVSDFKNDEDDNRMLVDTNILDEGFVKQEKQMSKKDGTKKSQTWFNAEILPFFIDYITVAPPMTEAEANAINDIWQLPLQSRWRLYQYWIEKVRDVINVELKNLEDEYSENVKRTLRALRPRILIVEEAAEVLEAHLVASLTEACQHLILIGDHKQLRPNPAVYELAIKYNLEISLFERLINNNYPYRMLENQHRMCPIISRTLMPHFYQNLRDDPSVYERDSVKGVTKNLMFITHSYPEVLEKEFKSHRNPYEAGYAISLARYFLQQTYTCDDITVLCTYLDQLSTLRKKADELLGRGHGLNIQSVDNYQGEESNIIILSLVRSNNPDNKIGFLSISNRVCVALSRAKMGLYVICNLDFLAENHDLWKKIRFSPADVGAVSNELIVKCQMHEKEQVITTYKDFEIKCREGGCDLACNFRLDCGHQCVKPCHNDDMDHTKYKCQKPCQKKCEAGHSCKKDCWQECGNCKVKVDKNLSCGHQKTDFCYLKPEEIICKEPCRKILSCGHPCKNECGVKCTTLCKEMVTREIPNCRHVVEIHCSADVNVVKCHAEVQKEWPLCKHMTKAKCSDDVTKIPCKQPCNSSLPDCGHK</sequence>
<name>A0AC34FL39_9BILA</name>
<evidence type="ECO:0000313" key="1">
    <source>
        <dbReference type="Proteomes" id="UP000887579"/>
    </source>
</evidence>
<protein>
    <submittedName>
        <fullName evidence="2">NFX1-type zinc finger-containing protein 1</fullName>
    </submittedName>
</protein>
<evidence type="ECO:0000313" key="2">
    <source>
        <dbReference type="WBParaSite" id="ES5_v2.g17568.t1"/>
    </source>
</evidence>
<proteinExistence type="predicted"/>
<accession>A0AC34FL39</accession>
<reference evidence="2" key="1">
    <citation type="submission" date="2022-11" db="UniProtKB">
        <authorList>
            <consortium name="WormBaseParasite"/>
        </authorList>
    </citation>
    <scope>IDENTIFICATION</scope>
</reference>
<organism evidence="1 2">
    <name type="scientific">Panagrolaimus sp. ES5</name>
    <dbReference type="NCBI Taxonomy" id="591445"/>
    <lineage>
        <taxon>Eukaryota</taxon>
        <taxon>Metazoa</taxon>
        <taxon>Ecdysozoa</taxon>
        <taxon>Nematoda</taxon>
        <taxon>Chromadorea</taxon>
        <taxon>Rhabditida</taxon>
        <taxon>Tylenchina</taxon>
        <taxon>Panagrolaimomorpha</taxon>
        <taxon>Panagrolaimoidea</taxon>
        <taxon>Panagrolaimidae</taxon>
        <taxon>Panagrolaimus</taxon>
    </lineage>
</organism>